<dbReference type="NCBIfam" id="NF006901">
    <property type="entry name" value="PRK09392.1"/>
    <property type="match status" value="1"/>
</dbReference>
<feature type="region of interest" description="Disordered" evidence="4">
    <location>
        <begin position="220"/>
        <end position="250"/>
    </location>
</feature>
<evidence type="ECO:0000256" key="1">
    <source>
        <dbReference type="ARBA" id="ARBA00023015"/>
    </source>
</evidence>
<dbReference type="GO" id="GO:0003677">
    <property type="term" value="F:DNA binding"/>
    <property type="evidence" value="ECO:0007669"/>
    <property type="project" value="UniProtKB-KW"/>
</dbReference>
<evidence type="ECO:0000259" key="5">
    <source>
        <dbReference type="PROSITE" id="PS50042"/>
    </source>
</evidence>
<dbReference type="SMART" id="SM00419">
    <property type="entry name" value="HTH_CRP"/>
    <property type="match status" value="1"/>
</dbReference>
<dbReference type="SUPFAM" id="SSF51206">
    <property type="entry name" value="cAMP-binding domain-like"/>
    <property type="match status" value="1"/>
</dbReference>
<keyword evidence="8" id="KW-1185">Reference proteome</keyword>
<dbReference type="InterPro" id="IPR036390">
    <property type="entry name" value="WH_DNA-bd_sf"/>
</dbReference>
<dbReference type="InterPro" id="IPR000595">
    <property type="entry name" value="cNMP-bd_dom"/>
</dbReference>
<dbReference type="KEGG" id="azc:AZC_1423"/>
<dbReference type="SUPFAM" id="SSF46785">
    <property type="entry name" value="Winged helix' DNA-binding domain"/>
    <property type="match status" value="1"/>
</dbReference>
<evidence type="ECO:0000313" key="8">
    <source>
        <dbReference type="Proteomes" id="UP000000270"/>
    </source>
</evidence>
<organism evidence="7 8">
    <name type="scientific">Azorhizobium caulinodans (strain ATCC 43989 / DSM 5975 / JCM 20966 / LMG 6465 / NBRC 14845 / NCIMB 13405 / ORS 571)</name>
    <dbReference type="NCBI Taxonomy" id="438753"/>
    <lineage>
        <taxon>Bacteria</taxon>
        <taxon>Pseudomonadati</taxon>
        <taxon>Pseudomonadota</taxon>
        <taxon>Alphaproteobacteria</taxon>
        <taxon>Hyphomicrobiales</taxon>
        <taxon>Xanthobacteraceae</taxon>
        <taxon>Azorhizobium</taxon>
    </lineage>
</organism>
<dbReference type="Proteomes" id="UP000000270">
    <property type="component" value="Chromosome"/>
</dbReference>
<gene>
    <name evidence="7" type="primary">narR</name>
    <name evidence="7" type="ordered locus">AZC_1423</name>
</gene>
<dbReference type="STRING" id="438753.AZC_1423"/>
<dbReference type="PANTHER" id="PTHR24567:SF74">
    <property type="entry name" value="HTH-TYPE TRANSCRIPTIONAL REGULATOR ARCR"/>
    <property type="match status" value="1"/>
</dbReference>
<dbReference type="InterPro" id="IPR014710">
    <property type="entry name" value="RmlC-like_jellyroll"/>
</dbReference>
<reference evidence="8" key="2">
    <citation type="submission" date="2007-04" db="EMBL/GenBank/DDBJ databases">
        <title>Complete genome sequence of the nitrogen-fixing bacterium Azorhizobium caulinodans ORS571.</title>
        <authorList>
            <person name="Lee K.B."/>
            <person name="Backer P.D."/>
            <person name="Aono T."/>
            <person name="Liu C.T."/>
            <person name="Suzuki S."/>
            <person name="Suzuki T."/>
            <person name="Kaneko T."/>
            <person name="Yamada M."/>
            <person name="Tabata S."/>
            <person name="Kupfer D.M."/>
            <person name="Najar F.Z."/>
            <person name="Wiley G.B."/>
            <person name="Roe B."/>
            <person name="Binnewies T."/>
            <person name="Ussery D."/>
            <person name="Vereecke D."/>
            <person name="Gevers D."/>
            <person name="Holsters M."/>
            <person name="Oyaizu H."/>
        </authorList>
    </citation>
    <scope>NUCLEOTIDE SEQUENCE [LARGE SCALE GENOMIC DNA]</scope>
    <source>
        <strain evidence="8">ATCC 43989 / DSM 5975 / JCM 20966 / LMG 6465 / NBRC 14845 / NCIMB 13405 / ORS 571</strain>
    </source>
</reference>
<dbReference type="InterPro" id="IPR012318">
    <property type="entry name" value="HTH_CRP"/>
</dbReference>
<protein>
    <submittedName>
        <fullName evidence="7">Transcriptional activator</fullName>
    </submittedName>
</protein>
<evidence type="ECO:0000256" key="4">
    <source>
        <dbReference type="SAM" id="MobiDB-lite"/>
    </source>
</evidence>
<proteinExistence type="predicted"/>
<evidence type="ECO:0000256" key="3">
    <source>
        <dbReference type="ARBA" id="ARBA00023163"/>
    </source>
</evidence>
<dbReference type="InterPro" id="IPR018490">
    <property type="entry name" value="cNMP-bd_dom_sf"/>
</dbReference>
<dbReference type="HOGENOM" id="CLU_075053_4_0_5"/>
<dbReference type="Pfam" id="PF00027">
    <property type="entry name" value="cNMP_binding"/>
    <property type="match status" value="1"/>
</dbReference>
<keyword evidence="3" id="KW-0804">Transcription</keyword>
<evidence type="ECO:0000313" key="7">
    <source>
        <dbReference type="EMBL" id="BAF87421.1"/>
    </source>
</evidence>
<keyword evidence="2" id="KW-0238">DNA-binding</keyword>
<dbReference type="PROSITE" id="PS50042">
    <property type="entry name" value="CNMP_BINDING_3"/>
    <property type="match status" value="1"/>
</dbReference>
<reference evidence="7 8" key="6">
    <citation type="journal article" date="2011" name="Appl. Environ. Microbiol.">
        <title>Involvement of the azorhizobial chromosome partition gene (parA) in the onset of bacteroid differentiation during Sesbania rostrata stem nodule development.</title>
        <authorList>
            <person name="Liu CT."/>
            <person name="Lee KB."/>
            <person name="Wang YS."/>
            <person name="Peng MH."/>
            <person name="Lee KT."/>
            <person name="Suzuki S."/>
            <person name="Suzuki T."/>
            <person name="Oyaizu H."/>
        </authorList>
    </citation>
    <scope>NUCLEOTIDE SEQUENCE [LARGE SCALE GENOMIC DNA]</scope>
    <source>
        <strain evidence="8">ATCC 43989 / DSM 5975 / JCM 20966 / LMG 6465 / NBRC 14845 / NCIMB 13405 / ORS 571</strain>
    </source>
</reference>
<dbReference type="SMART" id="SM00100">
    <property type="entry name" value="cNMP"/>
    <property type="match status" value="1"/>
</dbReference>
<reference evidence="7 8" key="1">
    <citation type="journal article" date="2007" name="Appl. Environ. Microbiol.">
        <title>Rhizobial factors required for stem nodule maturation and maintenance in Sesbania rostrata-Azorhizobium caulinodans ORS571 symbiosis.</title>
        <authorList>
            <person name="Suzuki S."/>
            <person name="Aono T."/>
            <person name="Lee KB."/>
            <person name="Suzuki T."/>
            <person name="Liu CT."/>
            <person name="Miwa H."/>
            <person name="Wakao S."/>
            <person name="Iki T."/>
            <person name="Oyaizu H."/>
        </authorList>
    </citation>
    <scope>NUCLEOTIDE SEQUENCE [LARGE SCALE GENOMIC DNA]</scope>
    <source>
        <strain evidence="8">ATCC 43989 / DSM 5975 / JCM 20966 / LMG 6465 / NBRC 14845 / NCIMB 13405 / ORS 571</strain>
    </source>
</reference>
<reference evidence="7 8" key="5">
    <citation type="journal article" date="2010" name="Appl. Environ. Microbiol.">
        <title>phrR-like gene praR of Azorhizobium caulinodans ORS571 is essential for symbiosis with Sesbania rostrata and is involved in expression of reb genes.</title>
        <authorList>
            <person name="Akiba N."/>
            <person name="Aono T."/>
            <person name="Toyazaki H."/>
            <person name="Sato S."/>
            <person name="Oyaizu H."/>
        </authorList>
    </citation>
    <scope>NUCLEOTIDE SEQUENCE [LARGE SCALE GENOMIC DNA]</scope>
    <source>
        <strain evidence="8">ATCC 43989 / DSM 5975 / JCM 20966 / LMG 6465 / NBRC 14845 / NCIMB 13405 / ORS 571</strain>
    </source>
</reference>
<dbReference type="eggNOG" id="COG0664">
    <property type="taxonomic scope" value="Bacteria"/>
</dbReference>
<dbReference type="PANTHER" id="PTHR24567">
    <property type="entry name" value="CRP FAMILY TRANSCRIPTIONAL REGULATORY PROTEIN"/>
    <property type="match status" value="1"/>
</dbReference>
<accession>A8I1V4</accession>
<dbReference type="Gene3D" id="2.60.120.10">
    <property type="entry name" value="Jelly Rolls"/>
    <property type="match status" value="1"/>
</dbReference>
<dbReference type="GO" id="GO:0005829">
    <property type="term" value="C:cytosol"/>
    <property type="evidence" value="ECO:0007669"/>
    <property type="project" value="TreeGrafter"/>
</dbReference>
<sequence length="250" mass="27112">MRVEDAAAVRGLALFRSLEDAAFADLLETAYLQRFPPGIVLISENERADFLHVVMEGTVEMFATSAGRETTIELIRPVGLFILAAVLNDQVYLQSARTLTKAQVLLIPAEKVRMAMERQPAFMRAIVMELASDYRRTIRDLKGLKLRSSAERLANWLLRADTEQGGSGRIELPCEKRTLAARLGMTPENLSRAFAALSAYGVETKGGTVLLTTPPALARFASPDPLIDQPDPGLAPEASAVPPGSGPPRG</sequence>
<reference evidence="7 8" key="3">
    <citation type="journal article" date="2008" name="BMC Genomics">
        <title>The genome of the versatile nitrogen fixer Azorhizobium caulinodans ORS571.</title>
        <authorList>
            <person name="Lee KB."/>
            <person name="Backer P.D."/>
            <person name="Aono T."/>
            <person name="Liu CT."/>
            <person name="Suzuki S."/>
            <person name="Suzuki T."/>
            <person name="Kaneko T."/>
            <person name="Yamada M."/>
            <person name="Tabata S."/>
            <person name="Kupfer D.M."/>
            <person name="Najar F.Z."/>
            <person name="Wiley G.B."/>
            <person name="Roe B."/>
            <person name="Binnewies T.T."/>
            <person name="Ussery D.W."/>
            <person name="D'Haeze W."/>
            <person name="Herder J.D."/>
            <person name="Gevers D."/>
            <person name="Vereecke D."/>
            <person name="Holsters M."/>
            <person name="Oyaizu H."/>
        </authorList>
    </citation>
    <scope>NUCLEOTIDE SEQUENCE [LARGE SCALE GENOMIC DNA]</scope>
    <source>
        <strain evidence="8">ATCC 43989 / DSM 5975 / JCM 20966 / LMG 6465 / NBRC 14845 / NCIMB 13405 / ORS 571</strain>
    </source>
</reference>
<dbReference type="EMBL" id="AP009384">
    <property type="protein sequence ID" value="BAF87421.1"/>
    <property type="molecule type" value="Genomic_DNA"/>
</dbReference>
<dbReference type="RefSeq" id="WP_012169951.1">
    <property type="nucleotide sequence ID" value="NC_009937.1"/>
</dbReference>
<evidence type="ECO:0000259" key="6">
    <source>
        <dbReference type="PROSITE" id="PS51063"/>
    </source>
</evidence>
<dbReference type="CDD" id="cd00038">
    <property type="entry name" value="CAP_ED"/>
    <property type="match status" value="1"/>
</dbReference>
<feature type="domain" description="Cyclic nucleotide-binding" evidence="5">
    <location>
        <begin position="14"/>
        <end position="133"/>
    </location>
</feature>
<name>A8I1V4_AZOC5</name>
<dbReference type="Gene3D" id="1.10.10.10">
    <property type="entry name" value="Winged helix-like DNA-binding domain superfamily/Winged helix DNA-binding domain"/>
    <property type="match status" value="1"/>
</dbReference>
<dbReference type="GO" id="GO:0003700">
    <property type="term" value="F:DNA-binding transcription factor activity"/>
    <property type="evidence" value="ECO:0007669"/>
    <property type="project" value="TreeGrafter"/>
</dbReference>
<evidence type="ECO:0000256" key="2">
    <source>
        <dbReference type="ARBA" id="ARBA00023125"/>
    </source>
</evidence>
<dbReference type="PROSITE" id="PS51063">
    <property type="entry name" value="HTH_CRP_2"/>
    <property type="match status" value="1"/>
</dbReference>
<dbReference type="InterPro" id="IPR050397">
    <property type="entry name" value="Env_Response_Regulators"/>
</dbReference>
<feature type="domain" description="HTH crp-type" evidence="6">
    <location>
        <begin position="147"/>
        <end position="215"/>
    </location>
</feature>
<reference evidence="7 8" key="4">
    <citation type="journal article" date="2009" name="Appl. Environ. Microbiol.">
        <title>Comparative genome-wide transcriptional profiling of Azorhizobium caulinodans ORS571 grown under free-living and symbiotic conditions.</title>
        <authorList>
            <person name="Tsukada S."/>
            <person name="Aono T."/>
            <person name="Akiba N."/>
            <person name="Lee KB."/>
            <person name="Liu CT."/>
            <person name="Toyazaki H."/>
            <person name="Oyaizu H."/>
        </authorList>
    </citation>
    <scope>NUCLEOTIDE SEQUENCE [LARGE SCALE GENOMIC DNA]</scope>
    <source>
        <strain evidence="8">ATCC 43989 / DSM 5975 / JCM 20966 / LMG 6465 / NBRC 14845 / NCIMB 13405 / ORS 571</strain>
    </source>
</reference>
<dbReference type="InterPro" id="IPR036388">
    <property type="entry name" value="WH-like_DNA-bd_sf"/>
</dbReference>
<dbReference type="AlphaFoldDB" id="A8I1V4"/>
<keyword evidence="1" id="KW-0805">Transcription regulation</keyword>
<dbReference type="Pfam" id="PF13545">
    <property type="entry name" value="HTH_Crp_2"/>
    <property type="match status" value="1"/>
</dbReference>